<dbReference type="Pfam" id="PF13559">
    <property type="entry name" value="DUF4129"/>
    <property type="match status" value="1"/>
</dbReference>
<protein>
    <submittedName>
        <fullName evidence="3">DUF3488 and transglutaminase-like domain-containing protein</fullName>
    </submittedName>
</protein>
<dbReference type="AlphaFoldDB" id="A0AAU7UAT0"/>
<dbReference type="Gene3D" id="3.10.620.30">
    <property type="match status" value="1"/>
</dbReference>
<keyword evidence="1" id="KW-0812">Transmembrane</keyword>
<dbReference type="SMART" id="SM00460">
    <property type="entry name" value="TGc"/>
    <property type="match status" value="1"/>
</dbReference>
<keyword evidence="1" id="KW-1133">Transmembrane helix</keyword>
<gene>
    <name evidence="3" type="ORF">ABOD76_18550</name>
</gene>
<dbReference type="InterPro" id="IPR025403">
    <property type="entry name" value="TgpA-like_C"/>
</dbReference>
<feature type="domain" description="Transglutaminase-like" evidence="2">
    <location>
        <begin position="413"/>
        <end position="487"/>
    </location>
</feature>
<sequence length="658" mass="72355">MTLIARLQRPVGRGRPLPAHDRVPAQPLLLTLAVLAFTMLPYVTRLPIWLSVLVALLLGGRALIALRGWRQPPVWALLLVAAIGMWGISSAFETLAGRDGGTAALVLLVALKTLETSRRRDATLLALLGYFVTVSHFFFDQNTLVALHALVSVLLLTTCLALLRGYAADLRWSPQLRRSGVLLLQAAPLTIALFLLFPRPDGPLWQMPVSSHSAQSGLSDRVTPGSVSNLAQSDALAFRASFEGAMPPPEERYWRGPVLEDFDGRQWTEARVPVEPWDMQVGGVPYHYQLTLEPTSQPWALALDVPETQPDGTVLTTLAQLLRTDGGATRRQLRLNAYTQFRYGLDASPLRLQVNLFLPAGGNPRARALAAGWRGLPPLQRVQAAYRFLQQGGFQYTLQPPLLDGPDPMDQLLFQTRRGFCEHFAGAFAYLMRAAGVPARLVTGYQGGQQNRATDGSSYLLVRQADAHAWVEVWLAGQGWRRVDPTAAVSPARIQDGLTAALPEDQVPALLRGGSLLSRLSLRLDALQNAWNTWVVGYDAAQQGLLLSRLGLGELGSLRYGLALLAALALAAIPALLLARRRQTADPLLLAYQRHARRLGLPLDVGETPAEYAHRVAAARPDHAERIQTLTHDYLTLRYGPRVEPEQVRAFLRRARQR</sequence>
<dbReference type="Pfam" id="PF11992">
    <property type="entry name" value="TgpA_N"/>
    <property type="match status" value="1"/>
</dbReference>
<keyword evidence="1" id="KW-0472">Membrane</keyword>
<dbReference type="InterPro" id="IPR021878">
    <property type="entry name" value="TgpA_N"/>
</dbReference>
<evidence type="ECO:0000313" key="3">
    <source>
        <dbReference type="EMBL" id="XBV85411.1"/>
    </source>
</evidence>
<dbReference type="PANTHER" id="PTHR42736">
    <property type="entry name" value="PROTEIN-GLUTAMINE GAMMA-GLUTAMYLTRANSFERASE"/>
    <property type="match status" value="1"/>
</dbReference>
<name>A0AAU7UAT0_9DEIO</name>
<dbReference type="RefSeq" id="WP_350243448.1">
    <property type="nucleotide sequence ID" value="NZ_CP158299.1"/>
</dbReference>
<feature type="transmembrane region" description="Helical" evidence="1">
    <location>
        <begin position="73"/>
        <end position="89"/>
    </location>
</feature>
<organism evidence="3">
    <name type="scientific">Deinococcus sonorensis KR-87</name>
    <dbReference type="NCBI Taxonomy" id="694439"/>
    <lineage>
        <taxon>Bacteria</taxon>
        <taxon>Thermotogati</taxon>
        <taxon>Deinococcota</taxon>
        <taxon>Deinococci</taxon>
        <taxon>Deinococcales</taxon>
        <taxon>Deinococcaceae</taxon>
        <taxon>Deinococcus</taxon>
    </lineage>
</organism>
<dbReference type="SUPFAM" id="SSF54001">
    <property type="entry name" value="Cysteine proteinases"/>
    <property type="match status" value="1"/>
</dbReference>
<dbReference type="InterPro" id="IPR002931">
    <property type="entry name" value="Transglutaminase-like"/>
</dbReference>
<feature type="transmembrane region" description="Helical" evidence="1">
    <location>
        <begin position="558"/>
        <end position="579"/>
    </location>
</feature>
<evidence type="ECO:0000259" key="2">
    <source>
        <dbReference type="SMART" id="SM00460"/>
    </source>
</evidence>
<feature type="transmembrane region" description="Helical" evidence="1">
    <location>
        <begin position="123"/>
        <end position="139"/>
    </location>
</feature>
<dbReference type="EMBL" id="CP158299">
    <property type="protein sequence ID" value="XBV85411.1"/>
    <property type="molecule type" value="Genomic_DNA"/>
</dbReference>
<feature type="transmembrane region" description="Helical" evidence="1">
    <location>
        <begin position="48"/>
        <end position="66"/>
    </location>
</feature>
<evidence type="ECO:0000256" key="1">
    <source>
        <dbReference type="SAM" id="Phobius"/>
    </source>
</evidence>
<dbReference type="InterPro" id="IPR052901">
    <property type="entry name" value="Bact_TGase-like"/>
</dbReference>
<dbReference type="Pfam" id="PF01841">
    <property type="entry name" value="Transglut_core"/>
    <property type="match status" value="1"/>
</dbReference>
<proteinExistence type="predicted"/>
<accession>A0AAU7UAT0</accession>
<dbReference type="KEGG" id="dsc:ABOD76_18550"/>
<feature type="transmembrane region" description="Helical" evidence="1">
    <location>
        <begin position="145"/>
        <end position="167"/>
    </location>
</feature>
<dbReference type="PANTHER" id="PTHR42736:SF1">
    <property type="entry name" value="PROTEIN-GLUTAMINE GAMMA-GLUTAMYLTRANSFERASE"/>
    <property type="match status" value="1"/>
</dbReference>
<reference evidence="3" key="1">
    <citation type="submission" date="2024-06" db="EMBL/GenBank/DDBJ databases">
        <title>Draft Genome Sequence of Deinococcus sonorensis Type Strain KR-87, a Biofilm Producing Representative of the Genus Deinococcus.</title>
        <authorList>
            <person name="Boren L.S."/>
            <person name="Grosso R.A."/>
            <person name="Hugenberg-Cox A.N."/>
            <person name="Hill J.T.E."/>
            <person name="Albert C.M."/>
            <person name="Tuohy J.M."/>
        </authorList>
    </citation>
    <scope>NUCLEOTIDE SEQUENCE</scope>
    <source>
        <strain evidence="3">KR-87</strain>
    </source>
</reference>
<feature type="transmembrane region" description="Helical" evidence="1">
    <location>
        <begin position="179"/>
        <end position="197"/>
    </location>
</feature>
<dbReference type="InterPro" id="IPR038765">
    <property type="entry name" value="Papain-like_cys_pep_sf"/>
</dbReference>